<organism evidence="8 9">
    <name type="scientific">Leucobacter luti</name>
    <dbReference type="NCBI Taxonomy" id="340320"/>
    <lineage>
        <taxon>Bacteria</taxon>
        <taxon>Bacillati</taxon>
        <taxon>Actinomycetota</taxon>
        <taxon>Actinomycetes</taxon>
        <taxon>Micrococcales</taxon>
        <taxon>Microbacteriaceae</taxon>
        <taxon>Leucobacter</taxon>
    </lineage>
</organism>
<proteinExistence type="inferred from homology"/>
<dbReference type="AlphaFoldDB" id="A0A4Q7U1D9"/>
<protein>
    <submittedName>
        <fullName evidence="8">Cation diffusion facilitator CzcD-associated flavoprotein CzcO</fullName>
    </submittedName>
</protein>
<evidence type="ECO:0000256" key="7">
    <source>
        <dbReference type="ARBA" id="ARBA00023033"/>
    </source>
</evidence>
<dbReference type="GO" id="GO:0016709">
    <property type="term" value="F:oxidoreductase activity, acting on paired donors, with incorporation or reduction of molecular oxygen, NAD(P)H as one donor, and incorporation of one atom of oxygen"/>
    <property type="evidence" value="ECO:0007669"/>
    <property type="project" value="UniProtKB-ARBA"/>
</dbReference>
<dbReference type="Pfam" id="PF13738">
    <property type="entry name" value="Pyr_redox_3"/>
    <property type="match status" value="1"/>
</dbReference>
<dbReference type="Proteomes" id="UP000291832">
    <property type="component" value="Unassembled WGS sequence"/>
</dbReference>
<dbReference type="RefSeq" id="WP_130453378.1">
    <property type="nucleotide sequence ID" value="NZ_QYAG01000001.1"/>
</dbReference>
<dbReference type="PANTHER" id="PTHR43098:SF3">
    <property type="entry name" value="L-ORNITHINE N(5)-MONOOXYGENASE-RELATED"/>
    <property type="match status" value="1"/>
</dbReference>
<dbReference type="SUPFAM" id="SSF51905">
    <property type="entry name" value="FAD/NAD(P)-binding domain"/>
    <property type="match status" value="2"/>
</dbReference>
<dbReference type="Gene3D" id="3.50.50.60">
    <property type="entry name" value="FAD/NAD(P)-binding domain"/>
    <property type="match status" value="2"/>
</dbReference>
<evidence type="ECO:0000256" key="4">
    <source>
        <dbReference type="ARBA" id="ARBA00022827"/>
    </source>
</evidence>
<evidence type="ECO:0000256" key="6">
    <source>
        <dbReference type="ARBA" id="ARBA00023002"/>
    </source>
</evidence>
<keyword evidence="7" id="KW-0503">Monooxygenase</keyword>
<evidence type="ECO:0000256" key="5">
    <source>
        <dbReference type="ARBA" id="ARBA00022857"/>
    </source>
</evidence>
<accession>A0A4Q7U1D9</accession>
<dbReference type="InterPro" id="IPR050775">
    <property type="entry name" value="FAD-binding_Monooxygenases"/>
</dbReference>
<dbReference type="PANTHER" id="PTHR43098">
    <property type="entry name" value="L-ORNITHINE N(5)-MONOOXYGENASE-RELATED"/>
    <property type="match status" value="1"/>
</dbReference>
<keyword evidence="6" id="KW-0560">Oxidoreductase</keyword>
<comment type="similarity">
    <text evidence="2">Belongs to the FAD-binding monooxygenase family.</text>
</comment>
<evidence type="ECO:0000313" key="9">
    <source>
        <dbReference type="Proteomes" id="UP000291832"/>
    </source>
</evidence>
<name>A0A4Q7U1D9_9MICO</name>
<reference evidence="8 9" key="1">
    <citation type="journal article" date="2015" name="Stand. Genomic Sci.">
        <title>Genomic Encyclopedia of Bacterial and Archaeal Type Strains, Phase III: the genomes of soil and plant-associated and newly described type strains.</title>
        <authorList>
            <person name="Whitman W.B."/>
            <person name="Woyke T."/>
            <person name="Klenk H.P."/>
            <person name="Zhou Y."/>
            <person name="Lilburn T.G."/>
            <person name="Beck B.J."/>
            <person name="De Vos P."/>
            <person name="Vandamme P."/>
            <person name="Eisen J.A."/>
            <person name="Garrity G."/>
            <person name="Hugenholtz P."/>
            <person name="Kyrpides N.C."/>
        </authorList>
    </citation>
    <scope>NUCLEOTIDE SEQUENCE [LARGE SCALE GENOMIC DNA]</scope>
    <source>
        <strain evidence="8 9">RF6</strain>
    </source>
</reference>
<evidence type="ECO:0000256" key="3">
    <source>
        <dbReference type="ARBA" id="ARBA00022630"/>
    </source>
</evidence>
<evidence type="ECO:0000256" key="2">
    <source>
        <dbReference type="ARBA" id="ARBA00010139"/>
    </source>
</evidence>
<evidence type="ECO:0000313" key="8">
    <source>
        <dbReference type="EMBL" id="RZT67063.1"/>
    </source>
</evidence>
<evidence type="ECO:0000256" key="1">
    <source>
        <dbReference type="ARBA" id="ARBA00001974"/>
    </source>
</evidence>
<dbReference type="EMBL" id="SHKI01000003">
    <property type="protein sequence ID" value="RZT67063.1"/>
    <property type="molecule type" value="Genomic_DNA"/>
</dbReference>
<dbReference type="OrthoDB" id="5168853at2"/>
<gene>
    <name evidence="8" type="ORF">EV139_1195</name>
</gene>
<comment type="caution">
    <text evidence="8">The sequence shown here is derived from an EMBL/GenBank/DDBJ whole genome shotgun (WGS) entry which is preliminary data.</text>
</comment>
<keyword evidence="9" id="KW-1185">Reference proteome</keyword>
<comment type="cofactor">
    <cofactor evidence="1">
        <name>FAD</name>
        <dbReference type="ChEBI" id="CHEBI:57692"/>
    </cofactor>
</comment>
<sequence>MTAYTEDTGVDIDVLVIGAGVVGIYALHRAVRAGFTALTLEAGDGVGGVWYWNRYPAARFDSESYSYGYIHDKQLFDDWKWEEEFATQPEIERYLNHVVDRYALRERIETGQRVVSAVYDEGAQHWVVETEQGRTVTARWVISATGGLSVPHYPELDGIESFVGEAHHTGAWPHEPIDFAGKRVAIIGNGPSGSQLLPAIVDTVERVDLYQRTPTWTTPLNNAPLSDEKRAALSADWERVTHTLSSSPSGFLHPFSGKFSTDHTPEERQAFFETMWQAPGFGKLTMNYFDMTTNREVNLEFCEFIAAKVRSIVTDQATAERLIPTDHLFGAKRPPFVENYYESFNKPSASLISLRETPIVRVDATGIETTAGHQEYDVIVYATGFDFGTGALTRMGVRGTNGLDLSTDWEEGPSDFGGFAAHDLPNFFFPGGPHGAGGGNYPRYSQFQVDWILDTMIYAREHGFATFEPTAEQEQGWMDMIAELAPKSIFSAEHSHYYGANVQGKPRKFLLNPGGRQGLVDILAHMTATADYNGALVAAHELAAQA</sequence>
<keyword evidence="5" id="KW-0521">NADP</keyword>
<dbReference type="InterPro" id="IPR036188">
    <property type="entry name" value="FAD/NAD-bd_sf"/>
</dbReference>
<keyword evidence="3" id="KW-0285">Flavoprotein</keyword>
<keyword evidence="4" id="KW-0274">FAD</keyword>
<dbReference type="PRINTS" id="PR00411">
    <property type="entry name" value="PNDRDTASEI"/>
</dbReference>